<gene>
    <name evidence="1" type="ORF">VJ786_14305</name>
</gene>
<name>A0ABU8I9G5_9SPHI</name>
<dbReference type="InterPro" id="IPR001869">
    <property type="entry name" value="Thiol_cytolysin"/>
</dbReference>
<reference evidence="1 2" key="1">
    <citation type="submission" date="2024-01" db="EMBL/GenBank/DDBJ databases">
        <title>Sphingobacterium tenebrionis sp. nov., a novel endophyte isolated from tenebrio molitor intestines.</title>
        <authorList>
            <person name="Zhang C."/>
        </authorList>
    </citation>
    <scope>NUCLEOTIDE SEQUENCE [LARGE SCALE GENOMIC DNA]</scope>
    <source>
        <strain evidence="1 2">PU5-4</strain>
    </source>
</reference>
<dbReference type="InterPro" id="IPR036359">
    <property type="entry name" value="Thiol_cytolysin_sf"/>
</dbReference>
<dbReference type="Gene3D" id="3.90.840.10">
    <property type="entry name" value="Thiol-activated cytolysin superfamily/Thiol-activated cytolysin, alpha-beta domain"/>
    <property type="match status" value="1"/>
</dbReference>
<protein>
    <submittedName>
        <fullName evidence="1">Thiol-activated cytolysin family protein</fullName>
    </submittedName>
</protein>
<organism evidence="1 2">
    <name type="scientific">Sphingobacterium tenebrionis</name>
    <dbReference type="NCBI Taxonomy" id="3111775"/>
    <lineage>
        <taxon>Bacteria</taxon>
        <taxon>Pseudomonadati</taxon>
        <taxon>Bacteroidota</taxon>
        <taxon>Sphingobacteriia</taxon>
        <taxon>Sphingobacteriales</taxon>
        <taxon>Sphingobacteriaceae</taxon>
        <taxon>Sphingobacterium</taxon>
    </lineage>
</organism>
<evidence type="ECO:0000313" key="2">
    <source>
        <dbReference type="Proteomes" id="UP001363035"/>
    </source>
</evidence>
<dbReference type="Pfam" id="PF01289">
    <property type="entry name" value="Thiol_cytolysin"/>
    <property type="match status" value="1"/>
</dbReference>
<dbReference type="RefSeq" id="WP_134776645.1">
    <property type="nucleotide sequence ID" value="NZ_JAYLLN010000042.1"/>
</dbReference>
<sequence length="502" mass="56398">MKNNKSIISGLVSIVLLISCNKQIDTPKIYSQNLKQAELPKIEIVEGNIRNFDIAKIKREKKGSLPNALLSKSGDKIAAVYIKNNTFWKNGITPGITLDGYADEFTMTPEWLGKTDVFHLGSIIKGNSLENLSFIPLSERNGEYESRPISVSVSFPSKTVYGNFVPDVMATSEFFGNLMKSNGLNTTIKSSFNYDMVAYNYYSELRSLFGSNVDVKALFFKSTQNYNNINEKITKKTGIAVSFTQKNFSVDMDIPEKGELYENLNFKVLNGVWPTYINSVVYGSKGILLIESNDESEKVHSAFKLTFSVLEGLVNGSSQLTSEERQIINNSSLFLLFMGASGEQMTKSLGSFDELLDIMKKGTSFSPTTPGVPIYFKMKSLGTHQTINSVFKIDVPIIPFYIKLKKNKRDSPYPMQLSFFSDKYCYNPIIVPPETPIYLYTKYIGRTRTGSPRTGFSFDYRYDSEPHYNSAPSYNLIIKSSPFLPESQIISSSPNGHYFGIK</sequence>
<dbReference type="Gene3D" id="3.40.30.40">
    <property type="entry name" value="Perfringolysin"/>
    <property type="match status" value="1"/>
</dbReference>
<evidence type="ECO:0000313" key="1">
    <source>
        <dbReference type="EMBL" id="MEI5986074.1"/>
    </source>
</evidence>
<dbReference type="PROSITE" id="PS51257">
    <property type="entry name" value="PROKAR_LIPOPROTEIN"/>
    <property type="match status" value="1"/>
</dbReference>
<dbReference type="SUPFAM" id="SSF56978">
    <property type="entry name" value="Perfringolysin"/>
    <property type="match status" value="1"/>
</dbReference>
<dbReference type="EMBL" id="JAYLLN010000042">
    <property type="protein sequence ID" value="MEI5986074.1"/>
    <property type="molecule type" value="Genomic_DNA"/>
</dbReference>
<proteinExistence type="predicted"/>
<keyword evidence="2" id="KW-1185">Reference proteome</keyword>
<accession>A0ABU8I9G5</accession>
<dbReference type="Proteomes" id="UP001363035">
    <property type="component" value="Unassembled WGS sequence"/>
</dbReference>
<comment type="caution">
    <text evidence="1">The sequence shown here is derived from an EMBL/GenBank/DDBJ whole genome shotgun (WGS) entry which is preliminary data.</text>
</comment>
<dbReference type="InterPro" id="IPR036363">
    <property type="entry name" value="Thiol_cytolysin_ab_sf"/>
</dbReference>